<evidence type="ECO:0000313" key="2">
    <source>
        <dbReference type="Proteomes" id="UP000011115"/>
    </source>
</evidence>
<evidence type="ECO:0000313" key="1">
    <source>
        <dbReference type="EnsemblPlants" id="PGSC0003DMT400006557"/>
    </source>
</evidence>
<proteinExistence type="predicted"/>
<reference evidence="1" key="2">
    <citation type="submission" date="2015-06" db="UniProtKB">
        <authorList>
            <consortium name="EnsemblPlants"/>
        </authorList>
    </citation>
    <scope>IDENTIFICATION</scope>
    <source>
        <strain evidence="1">DM1-3 516 R44</strain>
    </source>
</reference>
<dbReference type="HOGENOM" id="CLU_2709673_0_0_1"/>
<keyword evidence="2" id="KW-1185">Reference proteome</keyword>
<dbReference type="Gramene" id="PGSC0003DMT400006557">
    <property type="protein sequence ID" value="PGSC0003DMT400006557"/>
    <property type="gene ID" value="PGSC0003DMG402002551"/>
</dbReference>
<reference evidence="2" key="1">
    <citation type="journal article" date="2011" name="Nature">
        <title>Genome sequence and analysis of the tuber crop potato.</title>
        <authorList>
            <consortium name="The Potato Genome Sequencing Consortium"/>
        </authorList>
    </citation>
    <scope>NUCLEOTIDE SEQUENCE [LARGE SCALE GENOMIC DNA]</scope>
    <source>
        <strain evidence="2">cv. DM1-3 516 R44</strain>
    </source>
</reference>
<protein>
    <submittedName>
        <fullName evidence="1">Uncharacterized protein</fullName>
    </submittedName>
</protein>
<name>M0ZRK9_SOLTU</name>
<dbReference type="EnsemblPlants" id="PGSC0003DMT400006557">
    <property type="protein sequence ID" value="PGSC0003DMT400006557"/>
    <property type="gene ID" value="PGSC0003DMG402002551"/>
</dbReference>
<dbReference type="PaxDb" id="4113-PGSC0003DMT400006557"/>
<organism evidence="1 2">
    <name type="scientific">Solanum tuberosum</name>
    <name type="common">Potato</name>
    <dbReference type="NCBI Taxonomy" id="4113"/>
    <lineage>
        <taxon>Eukaryota</taxon>
        <taxon>Viridiplantae</taxon>
        <taxon>Streptophyta</taxon>
        <taxon>Embryophyta</taxon>
        <taxon>Tracheophyta</taxon>
        <taxon>Spermatophyta</taxon>
        <taxon>Magnoliopsida</taxon>
        <taxon>eudicotyledons</taxon>
        <taxon>Gunneridae</taxon>
        <taxon>Pentapetalae</taxon>
        <taxon>asterids</taxon>
        <taxon>lamiids</taxon>
        <taxon>Solanales</taxon>
        <taxon>Solanaceae</taxon>
        <taxon>Solanoideae</taxon>
        <taxon>Solaneae</taxon>
        <taxon>Solanum</taxon>
    </lineage>
</organism>
<dbReference type="AlphaFoldDB" id="M0ZRK9"/>
<accession>M0ZRK9</accession>
<sequence length="73" mass="8494">MTPFSVPRIHYGGMQLHKGQKRLIRNLSNQEDNKNKNNTSLAIFTTTVMDKLYKHSGIRYVKGERPLTTIEYI</sequence>
<dbReference type="InParanoid" id="M0ZRK9"/>
<dbReference type="Proteomes" id="UP000011115">
    <property type="component" value="Unassembled WGS sequence"/>
</dbReference>